<comment type="similarity">
    <text evidence="6">Belongs to the HIBADH-related family. L-threonate dehydrogenase subfamily.</text>
</comment>
<keyword evidence="2" id="KW-0560">Oxidoreductase</keyword>
<dbReference type="InterPro" id="IPR013328">
    <property type="entry name" value="6PGD_dom2"/>
</dbReference>
<dbReference type="Gene3D" id="3.40.50.720">
    <property type="entry name" value="NAD(P)-binding Rossmann-like Domain"/>
    <property type="match status" value="1"/>
</dbReference>
<dbReference type="Pfam" id="PF14833">
    <property type="entry name" value="NAD_binding_11"/>
    <property type="match status" value="1"/>
</dbReference>
<dbReference type="HOGENOM" id="CLU_035117_1_2_6"/>
<keyword evidence="3" id="KW-0520">NAD</keyword>
<accession>K8VXW1</accession>
<dbReference type="InterPro" id="IPR015815">
    <property type="entry name" value="HIBADH-related"/>
</dbReference>
<dbReference type="GO" id="GO:0050661">
    <property type="term" value="F:NADP binding"/>
    <property type="evidence" value="ECO:0007669"/>
    <property type="project" value="InterPro"/>
</dbReference>
<dbReference type="NCBIfam" id="NF043037">
    <property type="entry name" value="ThreonDh"/>
    <property type="match status" value="1"/>
</dbReference>
<dbReference type="InterPro" id="IPR006115">
    <property type="entry name" value="6PGDH_NADP-bd"/>
</dbReference>
<evidence type="ECO:0000256" key="6">
    <source>
        <dbReference type="ARBA" id="ARBA00037979"/>
    </source>
</evidence>
<dbReference type="Pfam" id="PF03446">
    <property type="entry name" value="NAD_binding_2"/>
    <property type="match status" value="1"/>
</dbReference>
<evidence type="ECO:0000256" key="3">
    <source>
        <dbReference type="ARBA" id="ARBA00023027"/>
    </source>
</evidence>
<dbReference type="Gene3D" id="1.10.1040.10">
    <property type="entry name" value="N-(1-d-carboxylethyl)-l-norvaline Dehydrogenase, domain 2"/>
    <property type="match status" value="1"/>
</dbReference>
<comment type="catalytic activity">
    <reaction evidence="9">
        <text>L-threonate + NAD(+) = 2-dehydro-L-erythronate + NADH + H(+)</text>
        <dbReference type="Rhea" id="RHEA:52548"/>
        <dbReference type="ChEBI" id="CHEBI:15378"/>
        <dbReference type="ChEBI" id="CHEBI:57540"/>
        <dbReference type="ChEBI" id="CHEBI:57561"/>
        <dbReference type="ChEBI" id="CHEBI:57945"/>
        <dbReference type="ChEBI" id="CHEBI:136669"/>
        <dbReference type="EC" id="1.1.1.411"/>
    </reaction>
</comment>
<keyword evidence="4" id="KW-0119">Carbohydrate metabolism</keyword>
<reference evidence="13 14" key="1">
    <citation type="journal article" date="2012" name="BMC Genomics">
        <title>Comparative genomics of bacteria in the genus Providencia isolated from wild Drosophila melanogaster.</title>
        <authorList>
            <person name="Galac M.R."/>
            <person name="Lazzaro B.P."/>
        </authorList>
    </citation>
    <scope>NUCLEOTIDE SEQUENCE [LARGE SCALE GENOMIC DNA]</scope>
    <source>
        <strain evidence="13 14">DSM 19967</strain>
    </source>
</reference>
<protein>
    <recommendedName>
        <fullName evidence="8">L-threonate dehydrogenase</fullName>
        <ecNumber evidence="7">1.1.1.411</ecNumber>
    </recommendedName>
</protein>
<dbReference type="AlphaFoldDB" id="K8VXW1"/>
<evidence type="ECO:0000313" key="14">
    <source>
        <dbReference type="Proteomes" id="UP000010290"/>
    </source>
</evidence>
<evidence type="ECO:0000259" key="12">
    <source>
        <dbReference type="Pfam" id="PF14833"/>
    </source>
</evidence>
<evidence type="ECO:0000256" key="8">
    <source>
        <dbReference type="ARBA" id="ARBA00039407"/>
    </source>
</evidence>
<proteinExistence type="inferred from homology"/>
<name>K8VXW1_9GAMM</name>
<evidence type="ECO:0000256" key="4">
    <source>
        <dbReference type="ARBA" id="ARBA00023277"/>
    </source>
</evidence>
<keyword evidence="1" id="KW-0521">NADP</keyword>
<evidence type="ECO:0000256" key="5">
    <source>
        <dbReference type="ARBA" id="ARBA00037062"/>
    </source>
</evidence>
<evidence type="ECO:0000259" key="11">
    <source>
        <dbReference type="Pfam" id="PF03446"/>
    </source>
</evidence>
<dbReference type="InterPro" id="IPR050006">
    <property type="entry name" value="LtnD"/>
</dbReference>
<comment type="function">
    <text evidence="5">Catalyzes oxidation of L-threonate to 2-oxo-tetronate. Can use either NAD(+) or NADP(+) as cosubstrate, with a preference for NAD(+).</text>
</comment>
<feature type="active site" evidence="10">
    <location>
        <position position="194"/>
    </location>
</feature>
<dbReference type="PATRIC" id="fig|1141660.3.peg.3164"/>
<dbReference type="GO" id="GO:0016616">
    <property type="term" value="F:oxidoreductase activity, acting on the CH-OH group of donors, NAD or NADP as acceptor"/>
    <property type="evidence" value="ECO:0007669"/>
    <property type="project" value="InterPro"/>
</dbReference>
<feature type="domain" description="6-phosphogluconate dehydrogenase NADP-binding" evidence="11">
    <location>
        <begin position="24"/>
        <end position="184"/>
    </location>
</feature>
<sequence>MKIHINKQKVTTPGIVMKNIVKHVGVIGLGSMGMGIAQSLIKNNISTYGFDLDQVACQTLKHAGAVAVGQNAAPFAQQLDALLLVVVNGHQVESILFGGDQPLVEQLKPNTIIVLHSTVSAEQTKHIAEQLKKYSLLFVDAPISGGAIKAAEGKLTIMASGEPALFEQLQYVFSATSERLYRIGDQIGLGSTVKSIHQLLAGVHIAVAAESMALAAKAGIDLNMMYDIVTHAAGNSWMFENRMQHVLAGDYHPKSSVDIFVKDLGLVMDAAKALNFPLPLAATAHQMFIAASNEGFGKQDDSAVIKIFKGISLPEKKA</sequence>
<feature type="domain" description="3-hydroxyisobutyrate dehydrogenase-like NAD-binding" evidence="12">
    <location>
        <begin position="188"/>
        <end position="307"/>
    </location>
</feature>
<dbReference type="PIRSF" id="PIRSF000103">
    <property type="entry name" value="HIBADH"/>
    <property type="match status" value="1"/>
</dbReference>
<dbReference type="InterPro" id="IPR029154">
    <property type="entry name" value="HIBADH-like_NADP-bd"/>
</dbReference>
<organism evidence="13 14">
    <name type="scientific">Providencia sneebia DSM 19967</name>
    <dbReference type="NCBI Taxonomy" id="1141660"/>
    <lineage>
        <taxon>Bacteria</taxon>
        <taxon>Pseudomonadati</taxon>
        <taxon>Pseudomonadota</taxon>
        <taxon>Gammaproteobacteria</taxon>
        <taxon>Enterobacterales</taxon>
        <taxon>Morganellaceae</taxon>
        <taxon>Providencia</taxon>
    </lineage>
</organism>
<dbReference type="PANTHER" id="PTHR43060">
    <property type="entry name" value="3-HYDROXYISOBUTYRATE DEHYDROGENASE-LIKE 1, MITOCHONDRIAL-RELATED"/>
    <property type="match status" value="1"/>
</dbReference>
<dbReference type="Proteomes" id="UP000010290">
    <property type="component" value="Chromosome"/>
</dbReference>
<dbReference type="InterPro" id="IPR008927">
    <property type="entry name" value="6-PGluconate_DH-like_C_sf"/>
</dbReference>
<keyword evidence="14" id="KW-1185">Reference proteome</keyword>
<evidence type="ECO:0000256" key="2">
    <source>
        <dbReference type="ARBA" id="ARBA00023002"/>
    </source>
</evidence>
<dbReference type="SUPFAM" id="SSF51735">
    <property type="entry name" value="NAD(P)-binding Rossmann-fold domains"/>
    <property type="match status" value="1"/>
</dbReference>
<dbReference type="EC" id="1.1.1.411" evidence="7"/>
<gene>
    <name evidence="13" type="ORF">OO7_15823</name>
</gene>
<evidence type="ECO:0000256" key="10">
    <source>
        <dbReference type="PIRSR" id="PIRSR000103-1"/>
    </source>
</evidence>
<comment type="caution">
    <text evidence="13">The sequence shown here is derived from an EMBL/GenBank/DDBJ whole genome shotgun (WGS) entry which is preliminary data.</text>
</comment>
<evidence type="ECO:0000256" key="9">
    <source>
        <dbReference type="ARBA" id="ARBA00047312"/>
    </source>
</evidence>
<dbReference type="SUPFAM" id="SSF48179">
    <property type="entry name" value="6-phosphogluconate dehydrogenase C-terminal domain-like"/>
    <property type="match status" value="1"/>
</dbReference>
<dbReference type="PANTHER" id="PTHR43060:SF17">
    <property type="entry name" value="L-THREONATE DEHYDROGENASE"/>
    <property type="match status" value="1"/>
</dbReference>
<dbReference type="GO" id="GO:0051287">
    <property type="term" value="F:NAD binding"/>
    <property type="evidence" value="ECO:0007669"/>
    <property type="project" value="InterPro"/>
</dbReference>
<evidence type="ECO:0000256" key="7">
    <source>
        <dbReference type="ARBA" id="ARBA00038870"/>
    </source>
</evidence>
<evidence type="ECO:0000313" key="13">
    <source>
        <dbReference type="EMBL" id="EKT53078.1"/>
    </source>
</evidence>
<evidence type="ECO:0000256" key="1">
    <source>
        <dbReference type="ARBA" id="ARBA00022857"/>
    </source>
</evidence>
<dbReference type="InterPro" id="IPR036291">
    <property type="entry name" value="NAD(P)-bd_dom_sf"/>
</dbReference>
<dbReference type="EMBL" id="AKKN01000014">
    <property type="protein sequence ID" value="EKT53078.1"/>
    <property type="molecule type" value="Genomic_DNA"/>
</dbReference>